<dbReference type="Proteomes" id="UP001307705">
    <property type="component" value="Unassembled WGS sequence"/>
</dbReference>
<protein>
    <recommendedName>
        <fullName evidence="3">DUF3396 domain-containing protein</fullName>
    </recommendedName>
</protein>
<comment type="caution">
    <text evidence="1">The sequence shown here is derived from an EMBL/GenBank/DDBJ whole genome shotgun (WGS) entry which is preliminary data.</text>
</comment>
<gene>
    <name evidence="1" type="ORF">Ataiwa_28900</name>
</gene>
<sequence>MNFNPDKFDFWKIYEAIKGVYPIGINRENSKMFFSYPGLKELEHRIVENIHQAENFSDRWKSFTKELEKELGKEIVGTTNGQAPSFSSYVLLDKISSDEFTRTKELHFFVSLVGPFYTLIGQDTNTVKIEGQGTFGSTSYLVLSPELEFADAFHMLCERIESRFQGFRFVPFDVGRQTIEGLSVPYSDKKLNSVFHALFNDHIDLTIPSKIGKDHFKLEDWIKEGYVEGGEDWRIFPPSHG</sequence>
<reference evidence="1 2" key="1">
    <citation type="submission" date="2023-08" db="EMBL/GenBank/DDBJ databases">
        <title>Draft genome sequence of Algoriphagus taiwanensis.</title>
        <authorList>
            <person name="Takatani N."/>
            <person name="Hosokawa M."/>
            <person name="Sawabe T."/>
        </authorList>
    </citation>
    <scope>NUCLEOTIDE SEQUENCE [LARGE SCALE GENOMIC DNA]</scope>
    <source>
        <strain evidence="1 2">JCM 19755</strain>
    </source>
</reference>
<evidence type="ECO:0000313" key="2">
    <source>
        <dbReference type="Proteomes" id="UP001307705"/>
    </source>
</evidence>
<proteinExistence type="predicted"/>
<evidence type="ECO:0008006" key="3">
    <source>
        <dbReference type="Google" id="ProtNLM"/>
    </source>
</evidence>
<organism evidence="1 2">
    <name type="scientific">Algoriphagus taiwanensis</name>
    <dbReference type="NCBI Taxonomy" id="1445656"/>
    <lineage>
        <taxon>Bacteria</taxon>
        <taxon>Pseudomonadati</taxon>
        <taxon>Bacteroidota</taxon>
        <taxon>Cytophagia</taxon>
        <taxon>Cytophagales</taxon>
        <taxon>Cyclobacteriaceae</taxon>
        <taxon>Algoriphagus</taxon>
    </lineage>
</organism>
<name>A0ABQ6Q420_9BACT</name>
<dbReference type="EMBL" id="BTPE01000010">
    <property type="protein sequence ID" value="GMQ34617.1"/>
    <property type="molecule type" value="Genomic_DNA"/>
</dbReference>
<keyword evidence="2" id="KW-1185">Reference proteome</keyword>
<evidence type="ECO:0000313" key="1">
    <source>
        <dbReference type="EMBL" id="GMQ34617.1"/>
    </source>
</evidence>
<dbReference type="RefSeq" id="WP_338229443.1">
    <property type="nucleotide sequence ID" value="NZ_BTPE01000010.1"/>
</dbReference>
<accession>A0ABQ6Q420</accession>